<name>A0A0D6DZB7_9LACT</name>
<dbReference type="RefSeq" id="WP_047915874.1">
    <property type="nucleotide sequence ID" value="NZ_LN774769.1"/>
</dbReference>
<reference evidence="6" key="1">
    <citation type="submission" date="2015-01" db="EMBL/GenBank/DDBJ databases">
        <authorList>
            <person name="Andreevskaya M."/>
        </authorList>
    </citation>
    <scope>NUCLEOTIDE SEQUENCE [LARGE SCALE GENOMIC DNA]</scope>
    <source>
        <strain evidence="6">MKFS47</strain>
    </source>
</reference>
<gene>
    <name evidence="5" type="ORF">LACPI_1614</name>
</gene>
<dbReference type="STRING" id="1364.LP2241_40053"/>
<dbReference type="PROSITE" id="PS51257">
    <property type="entry name" value="PROKAR_LIPOPROTEIN"/>
    <property type="match status" value="1"/>
</dbReference>
<feature type="signal peptide" evidence="2">
    <location>
        <begin position="1"/>
        <end position="20"/>
    </location>
</feature>
<dbReference type="SMART" id="SM00062">
    <property type="entry name" value="PBPb"/>
    <property type="match status" value="1"/>
</dbReference>
<organism evidence="5 6">
    <name type="scientific">Pseudolactococcus piscium MKFS47</name>
    <dbReference type="NCBI Taxonomy" id="297352"/>
    <lineage>
        <taxon>Bacteria</taxon>
        <taxon>Bacillati</taxon>
        <taxon>Bacillota</taxon>
        <taxon>Bacilli</taxon>
        <taxon>Lactobacillales</taxon>
        <taxon>Streptococcaceae</taxon>
        <taxon>Pseudolactococcus</taxon>
    </lineage>
</organism>
<evidence type="ECO:0000259" key="4">
    <source>
        <dbReference type="SMART" id="SM00079"/>
    </source>
</evidence>
<proteinExistence type="predicted"/>
<evidence type="ECO:0000256" key="1">
    <source>
        <dbReference type="ARBA" id="ARBA00022729"/>
    </source>
</evidence>
<dbReference type="InterPro" id="IPR001638">
    <property type="entry name" value="Solute-binding_3/MltF_N"/>
</dbReference>
<dbReference type="KEGG" id="lpk:LACPI_1614"/>
<accession>A0A0D6DZB7</accession>
<dbReference type="PANTHER" id="PTHR35936">
    <property type="entry name" value="MEMBRANE-BOUND LYTIC MUREIN TRANSGLYCOSYLASE F"/>
    <property type="match status" value="1"/>
</dbReference>
<feature type="chain" id="PRO_5039361202" evidence="2">
    <location>
        <begin position="21"/>
        <end position="274"/>
    </location>
</feature>
<dbReference type="InterPro" id="IPR001320">
    <property type="entry name" value="Iontro_rcpt_C"/>
</dbReference>
<protein>
    <submittedName>
        <fullName evidence="5">Putative extracellular amino acid-binding protein</fullName>
    </submittedName>
</protein>
<keyword evidence="1 2" id="KW-0732">Signal</keyword>
<dbReference type="GO" id="GO:0016020">
    <property type="term" value="C:membrane"/>
    <property type="evidence" value="ECO:0007669"/>
    <property type="project" value="InterPro"/>
</dbReference>
<dbReference type="PANTHER" id="PTHR35936:SF17">
    <property type="entry name" value="ARGININE-BINDING EXTRACELLULAR PROTEIN ARTP"/>
    <property type="match status" value="1"/>
</dbReference>
<dbReference type="EMBL" id="LN774769">
    <property type="protein sequence ID" value="CEN28814.1"/>
    <property type="molecule type" value="Genomic_DNA"/>
</dbReference>
<dbReference type="HOGENOM" id="CLU_019602_18_2_9"/>
<feature type="domain" description="Ionotropic glutamate receptor C-terminal" evidence="4">
    <location>
        <begin position="42"/>
        <end position="268"/>
    </location>
</feature>
<dbReference type="Pfam" id="PF00497">
    <property type="entry name" value="SBP_bac_3"/>
    <property type="match status" value="1"/>
</dbReference>
<evidence type="ECO:0000259" key="3">
    <source>
        <dbReference type="SMART" id="SM00062"/>
    </source>
</evidence>
<dbReference type="GO" id="GO:0015276">
    <property type="term" value="F:ligand-gated monoatomic ion channel activity"/>
    <property type="evidence" value="ECO:0007669"/>
    <property type="project" value="InterPro"/>
</dbReference>
<dbReference type="AlphaFoldDB" id="A0A0D6DZB7"/>
<evidence type="ECO:0000256" key="2">
    <source>
        <dbReference type="SAM" id="SignalP"/>
    </source>
</evidence>
<sequence length="274" mass="29336">MKIKKLGLVLVSLGAIVALAACGADKKSGADKYLSKIKDKGTLTVALNPDFAPFEFQIIKDGKNEIVGSDVDLANEIGKSLGVKVKFQAMDFNNVLASVQSGKADIAVSGISATAERKKAYDFSTPYYTAKNVMIVKKSDLATYKKLSDFSGVKVAVQKGSVQENIVSDQIKGVNAVSLIKNGQMINELKNDTVSGVVFEEPIAKAYVSANPDLTIVSSIQFDSSKSDSYAIALPKDSGNLKTEVDKVIKKLKADGQIDKLVEKNFELSQKSAK</sequence>
<dbReference type="SMART" id="SM00079">
    <property type="entry name" value="PBPe"/>
    <property type="match status" value="1"/>
</dbReference>
<evidence type="ECO:0000313" key="5">
    <source>
        <dbReference type="EMBL" id="CEN28814.1"/>
    </source>
</evidence>
<dbReference type="Gene3D" id="3.40.190.10">
    <property type="entry name" value="Periplasmic binding protein-like II"/>
    <property type="match status" value="2"/>
</dbReference>
<dbReference type="SUPFAM" id="SSF53850">
    <property type="entry name" value="Periplasmic binding protein-like II"/>
    <property type="match status" value="1"/>
</dbReference>
<feature type="domain" description="Solute-binding protein family 3/N-terminal" evidence="3">
    <location>
        <begin position="42"/>
        <end position="269"/>
    </location>
</feature>
<dbReference type="Proteomes" id="UP000033166">
    <property type="component" value="Chromosome I"/>
</dbReference>
<evidence type="ECO:0000313" key="6">
    <source>
        <dbReference type="Proteomes" id="UP000033166"/>
    </source>
</evidence>